<gene>
    <name evidence="1" type="ORF">GR328_13145</name>
</gene>
<organism evidence="1 2">
    <name type="scientific">Microvirga makkahensis</name>
    <dbReference type="NCBI Taxonomy" id="1128670"/>
    <lineage>
        <taxon>Bacteria</taxon>
        <taxon>Pseudomonadati</taxon>
        <taxon>Pseudomonadota</taxon>
        <taxon>Alphaproteobacteria</taxon>
        <taxon>Hyphomicrobiales</taxon>
        <taxon>Methylobacteriaceae</taxon>
        <taxon>Microvirga</taxon>
    </lineage>
</organism>
<reference evidence="1 2" key="1">
    <citation type="submission" date="2019-12" db="EMBL/GenBank/DDBJ databases">
        <authorList>
            <person name="Yuan C.-G."/>
        </authorList>
    </citation>
    <scope>NUCLEOTIDE SEQUENCE [LARGE SCALE GENOMIC DNA]</scope>
    <source>
        <strain evidence="1 2">KCTC 23863</strain>
    </source>
</reference>
<reference evidence="1 2" key="2">
    <citation type="submission" date="2020-01" db="EMBL/GenBank/DDBJ databases">
        <title>Microvirga sp. nov., an arsenate reduction bacterium isolated from Tibet hotspring sediments.</title>
        <authorList>
            <person name="Xian W.-D."/>
            <person name="Li W.-J."/>
        </authorList>
    </citation>
    <scope>NUCLEOTIDE SEQUENCE [LARGE SCALE GENOMIC DNA]</scope>
    <source>
        <strain evidence="1 2">KCTC 23863</strain>
    </source>
</reference>
<dbReference type="AlphaFoldDB" id="A0A7X3MSL8"/>
<comment type="caution">
    <text evidence="1">The sequence shown here is derived from an EMBL/GenBank/DDBJ whole genome shotgun (WGS) entry which is preliminary data.</text>
</comment>
<keyword evidence="2" id="KW-1185">Reference proteome</keyword>
<evidence type="ECO:0000313" key="2">
    <source>
        <dbReference type="Proteomes" id="UP000436483"/>
    </source>
</evidence>
<dbReference type="EMBL" id="WURB01000008">
    <property type="protein sequence ID" value="MXQ12391.1"/>
    <property type="molecule type" value="Genomic_DNA"/>
</dbReference>
<proteinExistence type="predicted"/>
<name>A0A7X3MSL8_9HYPH</name>
<protein>
    <submittedName>
        <fullName evidence="1">Uncharacterized protein</fullName>
    </submittedName>
</protein>
<dbReference type="RefSeq" id="WP_160884974.1">
    <property type="nucleotide sequence ID" value="NZ_WURB01000008.1"/>
</dbReference>
<dbReference type="Proteomes" id="UP000436483">
    <property type="component" value="Unassembled WGS sequence"/>
</dbReference>
<accession>A0A7X3MSL8</accession>
<evidence type="ECO:0000313" key="1">
    <source>
        <dbReference type="EMBL" id="MXQ12391.1"/>
    </source>
</evidence>
<sequence length="97" mass="10468">MFTLEIGGRPVAVLNLPTVADAEELLGDKEFRNDLTALQSEGRPLWDGQAAMSLREATADERAEFENSAADEEDDDGGFVMFLVDVADPNAPNGPDE</sequence>
<dbReference type="OrthoDB" id="8019848at2"/>